<dbReference type="Pfam" id="PF04410">
    <property type="entry name" value="Gar1"/>
    <property type="match status" value="1"/>
</dbReference>
<keyword evidence="1" id="KW-0690">Ribosome biogenesis</keyword>
<proteinExistence type="evidence at transcript level"/>
<reference evidence="3" key="1">
    <citation type="submission" date="2013-07" db="EMBL/GenBank/DDBJ databases">
        <authorList>
            <person name="Geib S."/>
        </authorList>
    </citation>
    <scope>NUCLEOTIDE SEQUENCE</scope>
</reference>
<keyword evidence="1" id="KW-0694">RNA-binding</keyword>
<dbReference type="SUPFAM" id="SSF50447">
    <property type="entry name" value="Translation proteins"/>
    <property type="match status" value="1"/>
</dbReference>
<dbReference type="InterPro" id="IPR009000">
    <property type="entry name" value="Transl_B-barrel_sf"/>
</dbReference>
<dbReference type="GO" id="GO:0005730">
    <property type="term" value="C:nucleolus"/>
    <property type="evidence" value="ECO:0007669"/>
    <property type="project" value="UniProtKB-SubCell"/>
</dbReference>
<dbReference type="Gene3D" id="2.40.10.230">
    <property type="entry name" value="Probable tRNA pseudouridine synthase domain"/>
    <property type="match status" value="1"/>
</dbReference>
<keyword evidence="1 3" id="KW-0687">Ribonucleoprotein</keyword>
<dbReference type="GO" id="GO:0003723">
    <property type="term" value="F:RNA binding"/>
    <property type="evidence" value="ECO:0007669"/>
    <property type="project" value="UniProtKB-KW"/>
</dbReference>
<dbReference type="GO" id="GO:1990904">
    <property type="term" value="C:ribonucleoprotein complex"/>
    <property type="evidence" value="ECO:0007669"/>
    <property type="project" value="UniProtKB-KW"/>
</dbReference>
<sequence>MDFQDKAAEGPYENINGCNNGKSSNKPYFSQFSVASFSYAYEDAVIVKMLVEMVPCHNEAVYDINQKEIGKVGKIFGPAPYFHILILLNNPRKIKEFGHHSKFIMNVRNLLPLEKFVQDQYLLSIYNI</sequence>
<evidence type="ECO:0000313" key="2">
    <source>
        <dbReference type="EMBL" id="CAD6995023.1"/>
    </source>
</evidence>
<accession>W8CE09</accession>
<dbReference type="GO" id="GO:0006364">
    <property type="term" value="P:rRNA processing"/>
    <property type="evidence" value="ECO:0007669"/>
    <property type="project" value="UniProtKB-KW"/>
</dbReference>
<evidence type="ECO:0000313" key="3">
    <source>
        <dbReference type="EMBL" id="JAC05540.1"/>
    </source>
</evidence>
<dbReference type="EMBL" id="GAMC01001016">
    <property type="protein sequence ID" value="JAC05540.1"/>
    <property type="molecule type" value="mRNA"/>
</dbReference>
<dbReference type="InterPro" id="IPR007504">
    <property type="entry name" value="H/ACA_rnp_Gar1/Naf1"/>
</dbReference>
<dbReference type="EMBL" id="CAJHJT010000001">
    <property type="protein sequence ID" value="CAD6995023.1"/>
    <property type="molecule type" value="Genomic_DNA"/>
</dbReference>
<dbReference type="InterPro" id="IPR038664">
    <property type="entry name" value="Gar1/Naf1_Cbf5-bd_sf"/>
</dbReference>
<evidence type="ECO:0000256" key="1">
    <source>
        <dbReference type="RuleBase" id="RU364004"/>
    </source>
</evidence>
<evidence type="ECO:0000313" key="4">
    <source>
        <dbReference type="Proteomes" id="UP000606786"/>
    </source>
</evidence>
<keyword evidence="4" id="KW-1185">Reference proteome</keyword>
<dbReference type="AlphaFoldDB" id="W8CE09"/>
<organism evidence="3">
    <name type="scientific">Ceratitis capitata</name>
    <name type="common">Mediterranean fruit fly</name>
    <name type="synonym">Tephritis capitata</name>
    <dbReference type="NCBI Taxonomy" id="7213"/>
    <lineage>
        <taxon>Eukaryota</taxon>
        <taxon>Metazoa</taxon>
        <taxon>Ecdysozoa</taxon>
        <taxon>Arthropoda</taxon>
        <taxon>Hexapoda</taxon>
        <taxon>Insecta</taxon>
        <taxon>Pterygota</taxon>
        <taxon>Neoptera</taxon>
        <taxon>Endopterygota</taxon>
        <taxon>Diptera</taxon>
        <taxon>Brachycera</taxon>
        <taxon>Muscomorpha</taxon>
        <taxon>Tephritoidea</taxon>
        <taxon>Tephritidae</taxon>
        <taxon>Ceratitis</taxon>
        <taxon>Ceratitis</taxon>
    </lineage>
</organism>
<dbReference type="GO" id="GO:0001522">
    <property type="term" value="P:pseudouridine synthesis"/>
    <property type="evidence" value="ECO:0007669"/>
    <property type="project" value="InterPro"/>
</dbReference>
<keyword evidence="1" id="KW-0698">rRNA processing</keyword>
<comment type="subunit">
    <text evidence="1">Component of the small nucleolar ribonucleoprotein particles containing H/ACA-type snoRNAs (H/ACA snoRNPs).</text>
</comment>
<comment type="similarity">
    <text evidence="1">Belongs to the GAR1 family.</text>
</comment>
<protein>
    <recommendedName>
        <fullName evidence="1">H/ACA ribonucleoprotein complex subunit</fullName>
    </recommendedName>
</protein>
<comment type="subcellular location">
    <subcellularLocation>
        <location evidence="1">Nucleus</location>
        <location evidence="1">Nucleolus</location>
    </subcellularLocation>
</comment>
<reference evidence="3" key="2">
    <citation type="journal article" date="2014" name="BMC Genomics">
        <title>A genomic perspective to assessing quality of mass-reared SIT flies used in Mediterranean fruit fly (Ceratitis capitata) eradication in California.</title>
        <authorList>
            <person name="Calla B."/>
            <person name="Hall B."/>
            <person name="Hou S."/>
            <person name="Geib S.M."/>
        </authorList>
    </citation>
    <scope>NUCLEOTIDE SEQUENCE</scope>
</reference>
<keyword evidence="1" id="KW-0539">Nucleus</keyword>
<reference evidence="2" key="3">
    <citation type="submission" date="2020-11" db="EMBL/GenBank/DDBJ databases">
        <authorList>
            <person name="Whitehead M."/>
        </authorList>
    </citation>
    <scope>NUCLEOTIDE SEQUENCE</scope>
    <source>
        <strain evidence="2">EGII</strain>
    </source>
</reference>
<name>W8CE09_CERCA</name>
<dbReference type="Proteomes" id="UP000606786">
    <property type="component" value="Unassembled WGS sequence"/>
</dbReference>
<comment type="function">
    <text evidence="1">Required for ribosome biogenesis. Part of a complex which catalyzes pseudouridylation of rRNA. This involves the isomerization of uridine such that the ribose is subsequently attached to C5, instead of the normal N1. Pseudouridine ("psi") residues may serve to stabilize the conformation of rRNAs.</text>
</comment>
<gene>
    <name evidence="3" type="primary">GAR1</name>
    <name evidence="2" type="ORF">CCAP1982_LOCUS3753</name>
</gene>